<dbReference type="NCBIfam" id="TIGR00585">
    <property type="entry name" value="mutl"/>
    <property type="match status" value="1"/>
</dbReference>
<dbReference type="InterPro" id="IPR037198">
    <property type="entry name" value="MutL_C_sf"/>
</dbReference>
<dbReference type="SMART" id="SM00853">
    <property type="entry name" value="MutL_C"/>
    <property type="match status" value="1"/>
</dbReference>
<dbReference type="Gene3D" id="3.30.1370.100">
    <property type="entry name" value="MutL, C-terminal domain, regulatory subdomain"/>
    <property type="match status" value="1"/>
</dbReference>
<dbReference type="PANTHER" id="PTHR10073:SF12">
    <property type="entry name" value="DNA MISMATCH REPAIR PROTEIN MLH1"/>
    <property type="match status" value="1"/>
</dbReference>
<dbReference type="GO" id="GO:0030983">
    <property type="term" value="F:mismatched DNA binding"/>
    <property type="evidence" value="ECO:0007669"/>
    <property type="project" value="InterPro"/>
</dbReference>
<name>A0A2G3DVS4_9FIRM</name>
<keyword evidence="2 4" id="KW-0227">DNA damage</keyword>
<reference evidence="7 8" key="2">
    <citation type="submission" date="2017-10" db="EMBL/GenBank/DDBJ databases">
        <authorList>
            <person name="Banno H."/>
            <person name="Chua N.-H."/>
        </authorList>
    </citation>
    <scope>NUCLEOTIDE SEQUENCE [LARGE SCALE GENOMIC DNA]</scope>
    <source>
        <strain evidence="7 8">JK626</strain>
    </source>
</reference>
<dbReference type="PROSITE" id="PS00058">
    <property type="entry name" value="DNA_MISMATCH_REPAIR_1"/>
    <property type="match status" value="1"/>
</dbReference>
<dbReference type="Gene3D" id="3.30.1540.20">
    <property type="entry name" value="MutL, C-terminal domain, dimerisation subdomain"/>
    <property type="match status" value="1"/>
</dbReference>
<evidence type="ECO:0000259" key="5">
    <source>
        <dbReference type="SMART" id="SM00853"/>
    </source>
</evidence>
<evidence type="ECO:0000313" key="7">
    <source>
        <dbReference type="EMBL" id="PHU35051.1"/>
    </source>
</evidence>
<dbReference type="AlphaFoldDB" id="A0A2G3DVS4"/>
<dbReference type="Pfam" id="PF08676">
    <property type="entry name" value="MutL_C"/>
    <property type="match status" value="1"/>
</dbReference>
<dbReference type="InterPro" id="IPR020568">
    <property type="entry name" value="Ribosomal_Su5_D2-typ_SF"/>
</dbReference>
<dbReference type="Pfam" id="PF01119">
    <property type="entry name" value="DNA_mis_repair"/>
    <property type="match status" value="1"/>
</dbReference>
<dbReference type="InterPro" id="IPR014721">
    <property type="entry name" value="Ribsml_uS5_D2-typ_fold_subgr"/>
</dbReference>
<gene>
    <name evidence="4" type="primary">mutL</name>
    <name evidence="7" type="ORF">CSX01_06880</name>
</gene>
<comment type="function">
    <text evidence="4">This protein is involved in the repair of mismatches in DNA. It is required for dam-dependent methyl-directed DNA mismatch repair. May act as a 'molecular matchmaker', a protein that promotes the formation of a stable complex between two or more DNA-binding proteins in an ATP-dependent manner without itself being part of a final effector complex.</text>
</comment>
<dbReference type="SUPFAM" id="SSF118116">
    <property type="entry name" value="DNA mismatch repair protein MutL"/>
    <property type="match status" value="1"/>
</dbReference>
<feature type="domain" description="MutL C-terminal dimerisation" evidence="5">
    <location>
        <begin position="456"/>
        <end position="598"/>
    </location>
</feature>
<dbReference type="GO" id="GO:0005524">
    <property type="term" value="F:ATP binding"/>
    <property type="evidence" value="ECO:0007669"/>
    <property type="project" value="InterPro"/>
</dbReference>
<dbReference type="SUPFAM" id="SSF55874">
    <property type="entry name" value="ATPase domain of HSP90 chaperone/DNA topoisomerase II/histidine kinase"/>
    <property type="match status" value="1"/>
</dbReference>
<evidence type="ECO:0000313" key="8">
    <source>
        <dbReference type="Proteomes" id="UP000225889"/>
    </source>
</evidence>
<dbReference type="InterPro" id="IPR038973">
    <property type="entry name" value="MutL/Mlh/Pms-like"/>
</dbReference>
<comment type="caution">
    <text evidence="7">The sequence shown here is derived from an EMBL/GenBank/DDBJ whole genome shotgun (WGS) entry which is preliminary data.</text>
</comment>
<dbReference type="InterPro" id="IPR036890">
    <property type="entry name" value="HATPase_C_sf"/>
</dbReference>
<keyword evidence="3 4" id="KW-0234">DNA repair</keyword>
<evidence type="ECO:0000256" key="4">
    <source>
        <dbReference type="HAMAP-Rule" id="MF_00149"/>
    </source>
</evidence>
<dbReference type="EMBL" id="PDYF01000011">
    <property type="protein sequence ID" value="PHU35051.1"/>
    <property type="molecule type" value="Genomic_DNA"/>
</dbReference>
<dbReference type="Pfam" id="PF13589">
    <property type="entry name" value="HATPase_c_3"/>
    <property type="match status" value="1"/>
</dbReference>
<dbReference type="RefSeq" id="WP_099391866.1">
    <property type="nucleotide sequence ID" value="NZ_PDYF01000011.1"/>
</dbReference>
<dbReference type="InterPro" id="IPR014790">
    <property type="entry name" value="MutL_C"/>
</dbReference>
<protein>
    <recommendedName>
        <fullName evidence="4">DNA mismatch repair protein MutL</fullName>
    </recommendedName>
</protein>
<comment type="similarity">
    <text evidence="1 4">Belongs to the DNA mismatch repair MutL/HexB family.</text>
</comment>
<dbReference type="Gene3D" id="3.30.565.10">
    <property type="entry name" value="Histidine kinase-like ATPase, C-terminal domain"/>
    <property type="match status" value="1"/>
</dbReference>
<dbReference type="InterPro" id="IPR013507">
    <property type="entry name" value="DNA_mismatch_S5_2-like"/>
</dbReference>
<dbReference type="InterPro" id="IPR002099">
    <property type="entry name" value="MutL/Mlh/PMS"/>
</dbReference>
<reference evidence="7 8" key="1">
    <citation type="submission" date="2017-10" db="EMBL/GenBank/DDBJ databases">
        <title>Resolving the taxonomy of Roseburia spp., Eubacterium rectale and Agathobacter spp. through phylogenomic analysis.</title>
        <authorList>
            <person name="Sheridan P.O."/>
            <person name="Walker A.W."/>
            <person name="Duncan S.H."/>
            <person name="Scott K.P."/>
            <person name="Toole P.W.O."/>
            <person name="Luis P."/>
            <person name="Flint H.J."/>
        </authorList>
    </citation>
    <scope>NUCLEOTIDE SEQUENCE [LARGE SCALE GENOMIC DNA]</scope>
    <source>
        <strain evidence="7 8">JK626</strain>
    </source>
</reference>
<organism evidence="7 8">
    <name type="scientific">Pseudobutyrivibrio ruminis</name>
    <dbReference type="NCBI Taxonomy" id="46206"/>
    <lineage>
        <taxon>Bacteria</taxon>
        <taxon>Bacillati</taxon>
        <taxon>Bacillota</taxon>
        <taxon>Clostridia</taxon>
        <taxon>Lachnospirales</taxon>
        <taxon>Lachnospiraceae</taxon>
        <taxon>Pseudobutyrivibrio</taxon>
    </lineage>
</organism>
<accession>A0A2G3DVS4</accession>
<evidence type="ECO:0000256" key="3">
    <source>
        <dbReference type="ARBA" id="ARBA00023204"/>
    </source>
</evidence>
<dbReference type="GO" id="GO:0032300">
    <property type="term" value="C:mismatch repair complex"/>
    <property type="evidence" value="ECO:0007669"/>
    <property type="project" value="InterPro"/>
</dbReference>
<dbReference type="SUPFAM" id="SSF54211">
    <property type="entry name" value="Ribosomal protein S5 domain 2-like"/>
    <property type="match status" value="1"/>
</dbReference>
<evidence type="ECO:0000259" key="6">
    <source>
        <dbReference type="SMART" id="SM01340"/>
    </source>
</evidence>
<evidence type="ECO:0000256" key="2">
    <source>
        <dbReference type="ARBA" id="ARBA00022763"/>
    </source>
</evidence>
<dbReference type="CDD" id="cd00782">
    <property type="entry name" value="MutL_Trans"/>
    <property type="match status" value="1"/>
</dbReference>
<dbReference type="GO" id="GO:0016887">
    <property type="term" value="F:ATP hydrolysis activity"/>
    <property type="evidence" value="ECO:0007669"/>
    <property type="project" value="InterPro"/>
</dbReference>
<dbReference type="FunFam" id="3.30.565.10:FF:000003">
    <property type="entry name" value="DNA mismatch repair endonuclease MutL"/>
    <property type="match status" value="1"/>
</dbReference>
<sequence>MGKINVLSQETIDKIAAGEVVERPASVAKELIENSIDAGATAISIEIKGGGIEYLRITDNGVGIEKDQIPVAFLRHSTSKIKDAEDLNNVHSLGFRGEALSSISAVSKVELITKTKDNLLGASYIIEGAKEVSLSDVGAPDGTTFIIRQLFYNTPARKKFLKAESTEGSYVFDVVEHLALSHPEISFKLIINGKEKLMTSGNGSLSDTIYQIYGRQIAANILDISYEDELFSITGYIGLSVIARGNRAFEHFFVNDRYIKSNNLSRACEEGYYGFLMGHQYPFFVLNIDCIDGAVDVNVHPTKQEVRFENESKVCEILTKAINSRLRRREDVVEAKVEEEKPRFNNTFNTIIPEPIEKATSVNKSFSVEKATLLDTSSDELIADYKSESSSEQEIKPVKLPEPFEKNRLEAIKASITSQIRKDTPYEKKFAEKNSGGEKYEQISFLTREAVKEHKIIGQVFDTYWIIEYDKNMYIIDQHAAHEKVLFEKTMARLKNKEMTSQMVSPPVIISLSQQDILLYERYHDAFESLGYRVESFGGNELAITAVPGNLFSLDPKQFFLEALADCQSYKASDSFDIIVERVASMSCKAAVKGNNKLSLPEIKTLINDLLELDNPYHCPHGRPTMISFSEYELAKKFKRIV</sequence>
<dbReference type="CDD" id="cd16926">
    <property type="entry name" value="HATPase_MutL-MLH-PMS-like"/>
    <property type="match status" value="1"/>
</dbReference>
<dbReference type="PANTHER" id="PTHR10073">
    <property type="entry name" value="DNA MISMATCH REPAIR PROTEIN MLH, PMS, MUTL"/>
    <property type="match status" value="1"/>
</dbReference>
<dbReference type="InterPro" id="IPR014762">
    <property type="entry name" value="DNA_mismatch_repair_CS"/>
</dbReference>
<dbReference type="InterPro" id="IPR020667">
    <property type="entry name" value="DNA_mismatch_repair_MutL"/>
</dbReference>
<dbReference type="HAMAP" id="MF_00149">
    <property type="entry name" value="DNA_mis_repair"/>
    <property type="match status" value="1"/>
</dbReference>
<feature type="domain" description="DNA mismatch repair protein S5" evidence="6">
    <location>
        <begin position="209"/>
        <end position="327"/>
    </location>
</feature>
<dbReference type="GO" id="GO:0140664">
    <property type="term" value="F:ATP-dependent DNA damage sensor activity"/>
    <property type="evidence" value="ECO:0007669"/>
    <property type="project" value="InterPro"/>
</dbReference>
<dbReference type="SMART" id="SM01340">
    <property type="entry name" value="DNA_mis_repair"/>
    <property type="match status" value="1"/>
</dbReference>
<dbReference type="InterPro" id="IPR042121">
    <property type="entry name" value="MutL_C_regsub"/>
</dbReference>
<dbReference type="GO" id="GO:0006298">
    <property type="term" value="P:mismatch repair"/>
    <property type="evidence" value="ECO:0007669"/>
    <property type="project" value="UniProtKB-UniRule"/>
</dbReference>
<proteinExistence type="inferred from homology"/>
<evidence type="ECO:0000256" key="1">
    <source>
        <dbReference type="ARBA" id="ARBA00006082"/>
    </source>
</evidence>
<dbReference type="Gene3D" id="3.30.230.10">
    <property type="match status" value="1"/>
</dbReference>
<dbReference type="InterPro" id="IPR042120">
    <property type="entry name" value="MutL_C_dimsub"/>
</dbReference>
<dbReference type="Proteomes" id="UP000225889">
    <property type="component" value="Unassembled WGS sequence"/>
</dbReference>